<name>A0A2D4MRJ3_9SAUR</name>
<sequence>MPHTGWDNRGTILSCSLYPSLIPHPGSLFFGIRLPYFYGLGQTNQPQAPQAMHFHSALMLEEWLSQGLKSTRRCDLFPQNPMEGRTKFVPVCDLCNSAN</sequence>
<accession>A0A2D4MRJ3</accession>
<protein>
    <submittedName>
        <fullName evidence="1">Uncharacterized protein</fullName>
    </submittedName>
</protein>
<reference evidence="1" key="1">
    <citation type="submission" date="2017-07" db="EMBL/GenBank/DDBJ databases">
        <authorList>
            <person name="Mikheyev A."/>
            <person name="Grau M."/>
        </authorList>
    </citation>
    <scope>NUCLEOTIDE SEQUENCE</scope>
    <source>
        <tissue evidence="1">Venom_gland</tissue>
    </source>
</reference>
<dbReference type="AlphaFoldDB" id="A0A2D4MRJ3"/>
<reference evidence="1" key="2">
    <citation type="submission" date="2017-11" db="EMBL/GenBank/DDBJ databases">
        <title>Coralsnake Venomics: Analyses of Venom Gland Transcriptomes and Proteomes of Six Brazilian Taxa.</title>
        <authorList>
            <person name="Aird S.D."/>
            <person name="Jorge da Silva N."/>
            <person name="Qiu L."/>
            <person name="Villar-Briones A."/>
            <person name="Aparecida-Saddi V."/>
            <person name="Campos-Telles M.P."/>
            <person name="Grau M."/>
            <person name="Mikheyev A.S."/>
        </authorList>
    </citation>
    <scope>NUCLEOTIDE SEQUENCE</scope>
    <source>
        <tissue evidence="1">Venom_gland</tissue>
    </source>
</reference>
<proteinExistence type="predicted"/>
<dbReference type="EMBL" id="IACM01117626">
    <property type="protein sequence ID" value="LAB35708.1"/>
    <property type="molecule type" value="Transcribed_RNA"/>
</dbReference>
<organism evidence="1">
    <name type="scientific">Micrurus spixii</name>
    <name type="common">Amazon coral snake</name>
    <dbReference type="NCBI Taxonomy" id="129469"/>
    <lineage>
        <taxon>Eukaryota</taxon>
        <taxon>Metazoa</taxon>
        <taxon>Chordata</taxon>
        <taxon>Craniata</taxon>
        <taxon>Vertebrata</taxon>
        <taxon>Euteleostomi</taxon>
        <taxon>Lepidosauria</taxon>
        <taxon>Squamata</taxon>
        <taxon>Bifurcata</taxon>
        <taxon>Unidentata</taxon>
        <taxon>Episquamata</taxon>
        <taxon>Toxicofera</taxon>
        <taxon>Serpentes</taxon>
        <taxon>Colubroidea</taxon>
        <taxon>Elapidae</taxon>
        <taxon>Elapinae</taxon>
        <taxon>Micrurus</taxon>
    </lineage>
</organism>
<evidence type="ECO:0000313" key="1">
    <source>
        <dbReference type="EMBL" id="LAB35708.1"/>
    </source>
</evidence>